<keyword evidence="2" id="KW-0238">DNA-binding</keyword>
<organism evidence="4 5">
    <name type="scientific">Thalassospira profundimaris</name>
    <dbReference type="NCBI Taxonomy" id="502049"/>
    <lineage>
        <taxon>Bacteria</taxon>
        <taxon>Pseudomonadati</taxon>
        <taxon>Pseudomonadota</taxon>
        <taxon>Alphaproteobacteria</taxon>
        <taxon>Rhodospirillales</taxon>
        <taxon>Thalassospiraceae</taxon>
        <taxon>Thalassospira</taxon>
    </lineage>
</organism>
<dbReference type="PANTHER" id="PTHR30204:SF94">
    <property type="entry name" value="HEAVY METAL-DEPENDENT TRANSCRIPTIONAL REGULATOR HI_0293-RELATED"/>
    <property type="match status" value="1"/>
</dbReference>
<dbReference type="PANTHER" id="PTHR30204">
    <property type="entry name" value="REDOX-CYCLING DRUG-SENSING TRANSCRIPTIONAL ACTIVATOR SOXR"/>
    <property type="match status" value="1"/>
</dbReference>
<evidence type="ECO:0000256" key="2">
    <source>
        <dbReference type="ARBA" id="ARBA00023125"/>
    </source>
</evidence>
<dbReference type="Proteomes" id="UP000253061">
    <property type="component" value="Unassembled WGS sequence"/>
</dbReference>
<dbReference type="SMART" id="SM00422">
    <property type="entry name" value="HTH_MERR"/>
    <property type="match status" value="1"/>
</dbReference>
<evidence type="ECO:0000313" key="5">
    <source>
        <dbReference type="Proteomes" id="UP000253061"/>
    </source>
</evidence>
<dbReference type="PROSITE" id="PS00552">
    <property type="entry name" value="HTH_MERR_1"/>
    <property type="match status" value="1"/>
</dbReference>
<dbReference type="PROSITE" id="PS50937">
    <property type="entry name" value="HTH_MERR_2"/>
    <property type="match status" value="1"/>
</dbReference>
<dbReference type="InterPro" id="IPR047057">
    <property type="entry name" value="MerR_fam"/>
</dbReference>
<reference evidence="4 5" key="1">
    <citation type="submission" date="2014-07" db="EMBL/GenBank/DDBJ databases">
        <title>Draft genome sequence of Thalassospira profundimaris R8-17.</title>
        <authorList>
            <person name="Lai Q."/>
            <person name="Shao Z."/>
        </authorList>
    </citation>
    <scope>NUCLEOTIDE SEQUENCE [LARGE SCALE GENOMIC DNA]</scope>
    <source>
        <strain evidence="4 5">R8-17</strain>
    </source>
</reference>
<dbReference type="GO" id="GO:0003677">
    <property type="term" value="F:DNA binding"/>
    <property type="evidence" value="ECO:0007669"/>
    <property type="project" value="UniProtKB-KW"/>
</dbReference>
<evidence type="ECO:0000313" key="4">
    <source>
        <dbReference type="EMBL" id="RCK25355.1"/>
    </source>
</evidence>
<dbReference type="Gene3D" id="1.10.1660.10">
    <property type="match status" value="1"/>
</dbReference>
<name>A0A199YN78_9PROT</name>
<gene>
    <name evidence="4" type="ORF">TH6_01685</name>
</gene>
<evidence type="ECO:0000256" key="3">
    <source>
        <dbReference type="ARBA" id="ARBA00023163"/>
    </source>
</evidence>
<proteinExistence type="predicted"/>
<dbReference type="InterPro" id="IPR009061">
    <property type="entry name" value="DNA-bd_dom_put_sf"/>
</dbReference>
<dbReference type="EMBL" id="JPWB01000001">
    <property type="protein sequence ID" value="RCK25355.1"/>
    <property type="molecule type" value="Genomic_DNA"/>
</dbReference>
<accession>A0A199YN78</accession>
<dbReference type="SUPFAM" id="SSF46955">
    <property type="entry name" value="Putative DNA-binding domain"/>
    <property type="match status" value="1"/>
</dbReference>
<dbReference type="PRINTS" id="PR00040">
    <property type="entry name" value="HTHMERR"/>
</dbReference>
<evidence type="ECO:0000256" key="1">
    <source>
        <dbReference type="ARBA" id="ARBA00023015"/>
    </source>
</evidence>
<keyword evidence="3" id="KW-0804">Transcription</keyword>
<dbReference type="GO" id="GO:0003700">
    <property type="term" value="F:DNA-binding transcription factor activity"/>
    <property type="evidence" value="ECO:0007669"/>
    <property type="project" value="InterPro"/>
</dbReference>
<keyword evidence="1" id="KW-0805">Transcription regulation</keyword>
<comment type="caution">
    <text evidence="4">The sequence shown here is derived from an EMBL/GenBank/DDBJ whole genome shotgun (WGS) entry which is preliminary data.</text>
</comment>
<dbReference type="RefSeq" id="WP_082923384.1">
    <property type="nucleotide sequence ID" value="NZ_JPWB01000001.1"/>
</dbReference>
<sequence>MNSRSGMLSIGTLAKATGVASPTIRYYEDIGLLPKPRRTTSDQRIYDESDKERLIFIRRCRDFGFSINQVRLLAGLSISPDQNCREVRDIAHAHLTDVRAKLKELRALEKSLTGFVEQCDAACSGGPGRECLVFKDIAKPENNKCC</sequence>
<dbReference type="InterPro" id="IPR000551">
    <property type="entry name" value="MerR-type_HTH_dom"/>
</dbReference>
<dbReference type="AlphaFoldDB" id="A0A199YN78"/>
<dbReference type="CDD" id="cd04785">
    <property type="entry name" value="HTH_CadR-PbrR-like"/>
    <property type="match status" value="1"/>
</dbReference>
<dbReference type="Pfam" id="PF13411">
    <property type="entry name" value="MerR_1"/>
    <property type="match status" value="1"/>
</dbReference>
<protein>
    <submittedName>
        <fullName evidence="4">MerR family transcriptional regulator</fullName>
    </submittedName>
</protein>